<dbReference type="Proteomes" id="UP000776651">
    <property type="component" value="Unassembled WGS sequence"/>
</dbReference>
<dbReference type="InterPro" id="IPR045497">
    <property type="entry name" value="DUF6438"/>
</dbReference>
<evidence type="ECO:0000313" key="2">
    <source>
        <dbReference type="EMBL" id="MBX7489528.1"/>
    </source>
</evidence>
<evidence type="ECO:0000259" key="1">
    <source>
        <dbReference type="Pfam" id="PF20033"/>
    </source>
</evidence>
<dbReference type="PROSITE" id="PS51257">
    <property type="entry name" value="PROKAR_LIPOPROTEIN"/>
    <property type="match status" value="1"/>
</dbReference>
<dbReference type="Pfam" id="PF20033">
    <property type="entry name" value="DUF6438"/>
    <property type="match status" value="1"/>
</dbReference>
<sequence length="168" mass="17698">MRNAVFLGLLAITITGGCSTPHSTAETVPVRQIAIERGPCFGFCPVYKVVVTNDGVVQFDGDRHTRVLGHREKRIQPATVRAIEAALAPLRPASPGQSTAPCETVPSDTASTTIRWSAAGVADTALNYRMGCLGAAGKTAAARIKAALELLDIDDWAAQMTRDGVPRG</sequence>
<evidence type="ECO:0000313" key="3">
    <source>
        <dbReference type="Proteomes" id="UP000776651"/>
    </source>
</evidence>
<accession>A0ABS7JJQ8</accession>
<dbReference type="RefSeq" id="WP_221598660.1">
    <property type="nucleotide sequence ID" value="NZ_JAIGNQ010000004.1"/>
</dbReference>
<organism evidence="2 3">
    <name type="scientific">Qipengyuania pacifica</name>
    <dbReference type="NCBI Taxonomy" id="2860199"/>
    <lineage>
        <taxon>Bacteria</taxon>
        <taxon>Pseudomonadati</taxon>
        <taxon>Pseudomonadota</taxon>
        <taxon>Alphaproteobacteria</taxon>
        <taxon>Sphingomonadales</taxon>
        <taxon>Erythrobacteraceae</taxon>
        <taxon>Qipengyuania</taxon>
    </lineage>
</organism>
<name>A0ABS7JJQ8_9SPHN</name>
<proteinExistence type="predicted"/>
<feature type="domain" description="DUF6438" evidence="1">
    <location>
        <begin position="32"/>
        <end position="135"/>
    </location>
</feature>
<reference evidence="2 3" key="1">
    <citation type="submission" date="2021-08" db="EMBL/GenBank/DDBJ databases">
        <title>Comparative Genomics Analysis of the Genus Qipengyuania Reveals Extensive Genetic Diversity and Metabolic Versatility, Including the Description of Fifteen Novel Species.</title>
        <authorList>
            <person name="Liu Y."/>
        </authorList>
    </citation>
    <scope>NUCLEOTIDE SEQUENCE [LARGE SCALE GENOMIC DNA]</scope>
    <source>
        <strain evidence="2 3">GH25</strain>
    </source>
</reference>
<keyword evidence="3" id="KW-1185">Reference proteome</keyword>
<dbReference type="EMBL" id="JAIGNQ010000004">
    <property type="protein sequence ID" value="MBX7489528.1"/>
    <property type="molecule type" value="Genomic_DNA"/>
</dbReference>
<gene>
    <name evidence="2" type="ORF">K3177_13480</name>
</gene>
<comment type="caution">
    <text evidence="2">The sequence shown here is derived from an EMBL/GenBank/DDBJ whole genome shotgun (WGS) entry which is preliminary data.</text>
</comment>
<protein>
    <recommendedName>
        <fullName evidence="1">DUF6438 domain-containing protein</fullName>
    </recommendedName>
</protein>